<evidence type="ECO:0000313" key="2">
    <source>
        <dbReference type="EMBL" id="KYN93088.1"/>
    </source>
</evidence>
<name>A0A151L2B3_PLARE</name>
<feature type="non-terminal residue" evidence="2">
    <location>
        <position position="1"/>
    </location>
</feature>
<feature type="compositionally biased region" description="Low complexity" evidence="1">
    <location>
        <begin position="35"/>
        <end position="45"/>
    </location>
</feature>
<feature type="region of interest" description="Disordered" evidence="1">
    <location>
        <begin position="21"/>
        <end position="45"/>
    </location>
</feature>
<evidence type="ECO:0000313" key="3">
    <source>
        <dbReference type="Proteomes" id="UP000076359"/>
    </source>
</evidence>
<dbReference type="Proteomes" id="UP000076359">
    <property type="component" value="Unassembled WGS sequence"/>
</dbReference>
<protein>
    <submittedName>
        <fullName evidence="2">Acyl-CoA synthetase</fullName>
    </submittedName>
</protein>
<feature type="compositionally biased region" description="Basic and acidic residues" evidence="1">
    <location>
        <begin position="24"/>
        <end position="33"/>
    </location>
</feature>
<dbReference type="EMBL" id="LVLA01000296">
    <property type="protein sequence ID" value="KYN93088.1"/>
    <property type="molecule type" value="Genomic_DNA"/>
</dbReference>
<dbReference type="GeneID" id="30953642"/>
<gene>
    <name evidence="2" type="ORF">PRSY57_0021700A</name>
</gene>
<sequence>ELPHLKNLIILDTLSKNNEINLNEEDKNNEKKNKSSGNSTSVKGNDLSNMIEVTCSGPLEYDKEKLKKYNELKEKCEKCGKKLMLFDDMTKTQTKDFTI</sequence>
<feature type="non-terminal residue" evidence="2">
    <location>
        <position position="99"/>
    </location>
</feature>
<evidence type="ECO:0000256" key="1">
    <source>
        <dbReference type="SAM" id="MobiDB-lite"/>
    </source>
</evidence>
<dbReference type="KEGG" id="prei:PRSY57_0021700A"/>
<organism evidence="2 3">
    <name type="scientific">Plasmodium reichenowi</name>
    <dbReference type="NCBI Taxonomy" id="5854"/>
    <lineage>
        <taxon>Eukaryota</taxon>
        <taxon>Sar</taxon>
        <taxon>Alveolata</taxon>
        <taxon>Apicomplexa</taxon>
        <taxon>Aconoidasida</taxon>
        <taxon>Haemosporida</taxon>
        <taxon>Plasmodiidae</taxon>
        <taxon>Plasmodium</taxon>
        <taxon>Plasmodium (Laverania)</taxon>
    </lineage>
</organism>
<reference evidence="2 3" key="1">
    <citation type="journal article" date="2016" name="Nat. Commun.">
        <title>Genomes of cryptic chimpanzee Plasmodium species reveal key evolutionary events leading to human malaria.</title>
        <authorList>
            <person name="Sundararaman S.A."/>
            <person name="Plenderleith L.J."/>
            <person name="Liu W."/>
            <person name="Loy D.E."/>
            <person name="Learn G.H."/>
            <person name="Li Y."/>
            <person name="Shaw K.S."/>
            <person name="Ayouba A."/>
            <person name="Peeters M."/>
            <person name="Speede S."/>
            <person name="Shaw G.M."/>
            <person name="Bushman F.D."/>
            <person name="Brisson D."/>
            <person name="Rayner J.C."/>
            <person name="Sharp P.M."/>
            <person name="Hahn B.H."/>
        </authorList>
    </citation>
    <scope>NUCLEOTIDE SEQUENCE [LARGE SCALE GENOMIC DNA]</scope>
    <source>
        <strain evidence="2 3">SY57</strain>
    </source>
</reference>
<proteinExistence type="predicted"/>
<dbReference type="RefSeq" id="XP_019969706.1">
    <property type="nucleotide sequence ID" value="XM_020114291.1"/>
</dbReference>
<accession>A0A151L2B3</accession>
<dbReference type="AlphaFoldDB" id="A0A151L2B3"/>
<comment type="caution">
    <text evidence="2">The sequence shown here is derived from an EMBL/GenBank/DDBJ whole genome shotgun (WGS) entry which is preliminary data.</text>
</comment>